<keyword evidence="9 13" id="KW-0066">ATP synthesis</keyword>
<keyword evidence="3 13" id="KW-0138">CF(0)</keyword>
<sequence>MNKTIRYAIVLSLVALPAMAQVAAEHGRPESSGGGMPQLDFANPWTIAQVVWMLIIFGALYLVMAQYALPQVEGVLAARRARIEGDLETAQAAKLRADAAMAEHQAATAKARAEAQGAINAATTQAQSEAAARSEALNAKLAAQIEAAEAQITSARDTAMGALRQVATETADALVTRLIGKTDTAAVGAAVDRELAARSLANGGRA</sequence>
<keyword evidence="18" id="KW-1185">Reference proteome</keyword>
<comment type="subcellular location">
    <subcellularLocation>
        <location evidence="13">Cell membrane</location>
        <topology evidence="13">Single-pass membrane protein</topology>
    </subcellularLocation>
    <subcellularLocation>
        <location evidence="12">Endomembrane system</location>
        <topology evidence="12">Single-pass membrane protein</topology>
    </subcellularLocation>
</comment>
<evidence type="ECO:0000256" key="10">
    <source>
        <dbReference type="ARBA" id="ARBA00025198"/>
    </source>
</evidence>
<comment type="function">
    <text evidence="11">Component of the F(0) channel, it forms part of the peripheral stalk, linking F(1) to F(0). The b'-subunit is a diverged and duplicated form of b found in plants and photosynthetic bacteria.</text>
</comment>
<evidence type="ECO:0000256" key="16">
    <source>
        <dbReference type="SAM" id="SignalP"/>
    </source>
</evidence>
<comment type="caution">
    <text evidence="17">The sequence shown here is derived from an EMBL/GenBank/DDBJ whole genome shotgun (WGS) entry which is preliminary data.</text>
</comment>
<evidence type="ECO:0000256" key="14">
    <source>
        <dbReference type="RuleBase" id="RU003848"/>
    </source>
</evidence>
<evidence type="ECO:0000313" key="18">
    <source>
        <dbReference type="Proteomes" id="UP001529369"/>
    </source>
</evidence>
<dbReference type="PANTHER" id="PTHR33445:SF1">
    <property type="entry name" value="ATP SYNTHASE SUBUNIT B"/>
    <property type="match status" value="1"/>
</dbReference>
<keyword evidence="16" id="KW-0732">Signal</keyword>
<feature type="coiled-coil region" evidence="15">
    <location>
        <begin position="92"/>
        <end position="165"/>
    </location>
</feature>
<keyword evidence="6 13" id="KW-1133">Transmembrane helix</keyword>
<evidence type="ECO:0000313" key="17">
    <source>
        <dbReference type="EMBL" id="MDN3563434.1"/>
    </source>
</evidence>
<comment type="subunit">
    <text evidence="13">F-type ATPases have 2 components, F(1) - the catalytic core - and F(0) - the membrane proton channel. F(1) has five subunits: alpha(3), beta(3), gamma(1), delta(1), epsilon(1). F(0) has three main subunits: a(1), b(2) and c(10-14). The alpha and beta chains form an alternating ring which encloses part of the gamma chain. F(1) is attached to F(0) by a central stalk formed by the gamma and epsilon chains, while a peripheral stalk is formed by the delta and b chains.</text>
</comment>
<comment type="similarity">
    <text evidence="1 13 14">Belongs to the ATPase B chain family.</text>
</comment>
<evidence type="ECO:0000256" key="12">
    <source>
        <dbReference type="ARBA" id="ARBA00037847"/>
    </source>
</evidence>
<dbReference type="Proteomes" id="UP001529369">
    <property type="component" value="Unassembled WGS sequence"/>
</dbReference>
<dbReference type="RefSeq" id="WP_290315175.1">
    <property type="nucleotide sequence ID" value="NZ_JAUFPN010000033.1"/>
</dbReference>
<evidence type="ECO:0000256" key="8">
    <source>
        <dbReference type="ARBA" id="ARBA00023136"/>
    </source>
</evidence>
<evidence type="ECO:0000256" key="5">
    <source>
        <dbReference type="ARBA" id="ARBA00022781"/>
    </source>
</evidence>
<feature type="transmembrane region" description="Helical" evidence="13">
    <location>
        <begin position="44"/>
        <end position="63"/>
    </location>
</feature>
<dbReference type="InterPro" id="IPR002146">
    <property type="entry name" value="ATP_synth_b/b'su_bac/chlpt"/>
</dbReference>
<evidence type="ECO:0000256" key="6">
    <source>
        <dbReference type="ARBA" id="ARBA00022989"/>
    </source>
</evidence>
<evidence type="ECO:0000256" key="11">
    <source>
        <dbReference type="ARBA" id="ARBA00025614"/>
    </source>
</evidence>
<name>A0ABT8A171_9PROT</name>
<dbReference type="Pfam" id="PF00430">
    <property type="entry name" value="ATP-synt_B"/>
    <property type="match status" value="1"/>
</dbReference>
<gene>
    <name evidence="13" type="primary">atpF</name>
    <name evidence="17" type="ORF">QWZ14_03480</name>
</gene>
<evidence type="ECO:0000256" key="3">
    <source>
        <dbReference type="ARBA" id="ARBA00022547"/>
    </source>
</evidence>
<dbReference type="EMBL" id="JAUFPN010000033">
    <property type="protein sequence ID" value="MDN3563434.1"/>
    <property type="molecule type" value="Genomic_DNA"/>
</dbReference>
<evidence type="ECO:0000256" key="13">
    <source>
        <dbReference type="HAMAP-Rule" id="MF_01398"/>
    </source>
</evidence>
<proteinExistence type="inferred from homology"/>
<feature type="chain" id="PRO_5047453149" description="ATP synthase subunit b" evidence="16">
    <location>
        <begin position="21"/>
        <end position="206"/>
    </location>
</feature>
<feature type="signal peptide" evidence="16">
    <location>
        <begin position="1"/>
        <end position="20"/>
    </location>
</feature>
<keyword evidence="5 13" id="KW-0375">Hydrogen ion transport</keyword>
<evidence type="ECO:0000256" key="1">
    <source>
        <dbReference type="ARBA" id="ARBA00005513"/>
    </source>
</evidence>
<keyword evidence="7 13" id="KW-0406">Ion transport</keyword>
<evidence type="ECO:0000256" key="2">
    <source>
        <dbReference type="ARBA" id="ARBA00022448"/>
    </source>
</evidence>
<evidence type="ECO:0000256" key="9">
    <source>
        <dbReference type="ARBA" id="ARBA00023310"/>
    </source>
</evidence>
<comment type="function">
    <text evidence="10 13">F(1)F(0) ATP synthase produces ATP from ADP in the presence of a proton or sodium gradient. F-type ATPases consist of two structural domains, F(1) containing the extramembraneous catalytic core and F(0) containing the membrane proton channel, linked together by a central stalk and a peripheral stalk. During catalysis, ATP synthesis in the catalytic domain of F(1) is coupled via a rotary mechanism of the central stalk subunits to proton translocation.</text>
</comment>
<reference evidence="18" key="1">
    <citation type="journal article" date="2019" name="Int. J. Syst. Evol. Microbiol.">
        <title>The Global Catalogue of Microorganisms (GCM) 10K type strain sequencing project: providing services to taxonomists for standard genome sequencing and annotation.</title>
        <authorList>
            <consortium name="The Broad Institute Genomics Platform"/>
            <consortium name="The Broad Institute Genome Sequencing Center for Infectious Disease"/>
            <person name="Wu L."/>
            <person name="Ma J."/>
        </authorList>
    </citation>
    <scope>NUCLEOTIDE SEQUENCE [LARGE SCALE GENOMIC DNA]</scope>
    <source>
        <strain evidence="18">CECT 7131</strain>
    </source>
</reference>
<protein>
    <recommendedName>
        <fullName evidence="13">ATP synthase subunit b</fullName>
    </recommendedName>
    <alternativeName>
        <fullName evidence="13">ATP synthase F(0) sector subunit b</fullName>
    </alternativeName>
    <alternativeName>
        <fullName evidence="13">ATPase subunit I</fullName>
    </alternativeName>
    <alternativeName>
        <fullName evidence="13">F-type ATPase subunit b</fullName>
        <shortName evidence="13">F-ATPase subunit b</shortName>
    </alternativeName>
</protein>
<keyword evidence="15" id="KW-0175">Coiled coil</keyword>
<organism evidence="17 18">
    <name type="scientific">Paeniroseomonas aquatica</name>
    <dbReference type="NCBI Taxonomy" id="373043"/>
    <lineage>
        <taxon>Bacteria</taxon>
        <taxon>Pseudomonadati</taxon>
        <taxon>Pseudomonadota</taxon>
        <taxon>Alphaproteobacteria</taxon>
        <taxon>Acetobacterales</taxon>
        <taxon>Acetobacteraceae</taxon>
        <taxon>Paeniroseomonas</taxon>
    </lineage>
</organism>
<evidence type="ECO:0000256" key="7">
    <source>
        <dbReference type="ARBA" id="ARBA00023065"/>
    </source>
</evidence>
<evidence type="ECO:0000256" key="4">
    <source>
        <dbReference type="ARBA" id="ARBA00022692"/>
    </source>
</evidence>
<dbReference type="HAMAP" id="MF_01398">
    <property type="entry name" value="ATP_synth_b_bprime"/>
    <property type="match status" value="1"/>
</dbReference>
<keyword evidence="4 13" id="KW-0812">Transmembrane</keyword>
<dbReference type="CDD" id="cd06503">
    <property type="entry name" value="ATP-synt_Fo_b"/>
    <property type="match status" value="1"/>
</dbReference>
<keyword evidence="2 13" id="KW-0813">Transport</keyword>
<accession>A0ABT8A171</accession>
<keyword evidence="8 13" id="KW-0472">Membrane</keyword>
<dbReference type="PANTHER" id="PTHR33445">
    <property type="entry name" value="ATP SYNTHASE SUBUNIT B', CHLOROPLASTIC"/>
    <property type="match status" value="1"/>
</dbReference>
<evidence type="ECO:0000256" key="15">
    <source>
        <dbReference type="SAM" id="Coils"/>
    </source>
</evidence>
<dbReference type="InterPro" id="IPR050059">
    <property type="entry name" value="ATP_synthase_B_chain"/>
</dbReference>
<keyword evidence="13" id="KW-1003">Cell membrane</keyword>